<feature type="region of interest" description="Disordered" evidence="1">
    <location>
        <begin position="139"/>
        <end position="246"/>
    </location>
</feature>
<feature type="compositionally biased region" description="Gly residues" evidence="1">
    <location>
        <begin position="295"/>
        <end position="333"/>
    </location>
</feature>
<evidence type="ECO:0000313" key="3">
    <source>
        <dbReference type="EMBL" id="MFH8582875.1"/>
    </source>
</evidence>
<evidence type="ECO:0000313" key="4">
    <source>
        <dbReference type="Proteomes" id="UP001610990"/>
    </source>
</evidence>
<feature type="transmembrane region" description="Helical" evidence="2">
    <location>
        <begin position="112"/>
        <end position="134"/>
    </location>
</feature>
<proteinExistence type="predicted"/>
<evidence type="ECO:0000256" key="1">
    <source>
        <dbReference type="SAM" id="MobiDB-lite"/>
    </source>
</evidence>
<keyword evidence="2" id="KW-0472">Membrane</keyword>
<feature type="compositionally biased region" description="Low complexity" evidence="1">
    <location>
        <begin position="186"/>
        <end position="208"/>
    </location>
</feature>
<dbReference type="RefSeq" id="WP_397670494.1">
    <property type="nucleotide sequence ID" value="NZ_JBIRGH010000001.1"/>
</dbReference>
<feature type="compositionally biased region" description="Gly residues" evidence="1">
    <location>
        <begin position="209"/>
        <end position="232"/>
    </location>
</feature>
<evidence type="ECO:0000256" key="2">
    <source>
        <dbReference type="SAM" id="Phobius"/>
    </source>
</evidence>
<dbReference type="EMBL" id="JBIRGH010000001">
    <property type="protein sequence ID" value="MFH8582875.1"/>
    <property type="molecule type" value="Genomic_DNA"/>
</dbReference>
<organism evidence="3 4">
    <name type="scientific">Streptomyces celluloflavus</name>
    <dbReference type="NCBI Taxonomy" id="58344"/>
    <lineage>
        <taxon>Bacteria</taxon>
        <taxon>Bacillati</taxon>
        <taxon>Actinomycetota</taxon>
        <taxon>Actinomycetes</taxon>
        <taxon>Kitasatosporales</taxon>
        <taxon>Streptomycetaceae</taxon>
        <taxon>Streptomyces</taxon>
    </lineage>
</organism>
<feature type="region of interest" description="Disordered" evidence="1">
    <location>
        <begin position="290"/>
        <end position="368"/>
    </location>
</feature>
<name>A0ABW7R4B0_9ACTN</name>
<reference evidence="3 4" key="1">
    <citation type="submission" date="2024-10" db="EMBL/GenBank/DDBJ databases">
        <title>The Natural Products Discovery Center: Release of the First 8490 Sequenced Strains for Exploring Actinobacteria Biosynthetic Diversity.</title>
        <authorList>
            <person name="Kalkreuter E."/>
            <person name="Kautsar S.A."/>
            <person name="Yang D."/>
            <person name="Bader C.D."/>
            <person name="Teijaro C.N."/>
            <person name="Fluegel L."/>
            <person name="Davis C.M."/>
            <person name="Simpson J.R."/>
            <person name="Lauterbach L."/>
            <person name="Steele A.D."/>
            <person name="Gui C."/>
            <person name="Meng S."/>
            <person name="Li G."/>
            <person name="Viehrig K."/>
            <person name="Ye F."/>
            <person name="Su P."/>
            <person name="Kiefer A.F."/>
            <person name="Nichols A."/>
            <person name="Cepeda A.J."/>
            <person name="Yan W."/>
            <person name="Fan B."/>
            <person name="Jiang Y."/>
            <person name="Adhikari A."/>
            <person name="Zheng C.-J."/>
            <person name="Schuster L."/>
            <person name="Cowan T.M."/>
            <person name="Smanski M.J."/>
            <person name="Chevrette M.G."/>
            <person name="De Carvalho L.P.S."/>
            <person name="Shen B."/>
        </authorList>
    </citation>
    <scope>NUCLEOTIDE SEQUENCE [LARGE SCALE GENOMIC DNA]</scope>
    <source>
        <strain evidence="3 4">NPDC018013</strain>
    </source>
</reference>
<accession>A0ABW7R4B0</accession>
<keyword evidence="2" id="KW-1133">Transmembrane helix</keyword>
<evidence type="ECO:0008006" key="5">
    <source>
        <dbReference type="Google" id="ProtNLM"/>
    </source>
</evidence>
<sequence>MADERYSWLDRDAAERLLRGEPVGAQDGAGARELTELLAAAAAAGAGPAETTALPGEEAALAAFRRAQDGAGDQARGPAGQDPAGPTVHTLDTVRSLGIVERIRLGRPVRRGFAAALLVCAVGGVAVAAGTGVLPTPFRSDDAGPGPAASISAAVTPGPLETQLPGVGPDGVTPHPPQLTPGRDASQTPGTPTPGISPGGSPAPDRTTPGGGPGSTGDAEFGGGRDTTGATGGDKEPGSGHGARKKFVPALCHAYESDRRGSMDPGTLRLLERTAGGQAKVHAFCRQYLAHHGGRPGGGKGGQGQDGDGKGGNGQGGDGKGGKGGKGDNGQGGDEGDDEDHPAPPSPAPSPGASTPAHAPVTPSAPAR</sequence>
<comment type="caution">
    <text evidence="3">The sequence shown here is derived from an EMBL/GenBank/DDBJ whole genome shotgun (WGS) entry which is preliminary data.</text>
</comment>
<gene>
    <name evidence="3" type="ORF">ACH4GP_00575</name>
</gene>
<keyword evidence="2" id="KW-0812">Transmembrane</keyword>
<protein>
    <recommendedName>
        <fullName evidence="5">Extensin</fullName>
    </recommendedName>
</protein>
<feature type="region of interest" description="Disordered" evidence="1">
    <location>
        <begin position="68"/>
        <end position="89"/>
    </location>
</feature>
<feature type="compositionally biased region" description="Low complexity" evidence="1">
    <location>
        <begin position="143"/>
        <end position="154"/>
    </location>
</feature>
<dbReference type="Proteomes" id="UP001610990">
    <property type="component" value="Unassembled WGS sequence"/>
</dbReference>
<keyword evidence="4" id="KW-1185">Reference proteome</keyword>
<feature type="compositionally biased region" description="Low complexity" evidence="1">
    <location>
        <begin position="351"/>
        <end position="360"/>
    </location>
</feature>